<evidence type="ECO:0000256" key="1">
    <source>
        <dbReference type="SAM" id="Coils"/>
    </source>
</evidence>
<dbReference type="Gene3D" id="3.80.10.10">
    <property type="entry name" value="Ribonuclease Inhibitor"/>
    <property type="match status" value="1"/>
</dbReference>
<gene>
    <name evidence="2" type="ORF">HYPSUDRAFT_44701</name>
</gene>
<dbReference type="SUPFAM" id="SSF52047">
    <property type="entry name" value="RNI-like"/>
    <property type="match status" value="1"/>
</dbReference>
<keyword evidence="1" id="KW-0175">Coiled coil</keyword>
<proteinExistence type="predicted"/>
<keyword evidence="3" id="KW-1185">Reference proteome</keyword>
<dbReference type="AlphaFoldDB" id="A0A0D2M733"/>
<reference evidence="3" key="1">
    <citation type="submission" date="2014-04" db="EMBL/GenBank/DDBJ databases">
        <title>Evolutionary Origins and Diversification of the Mycorrhizal Mutualists.</title>
        <authorList>
            <consortium name="DOE Joint Genome Institute"/>
            <consortium name="Mycorrhizal Genomics Consortium"/>
            <person name="Kohler A."/>
            <person name="Kuo A."/>
            <person name="Nagy L.G."/>
            <person name="Floudas D."/>
            <person name="Copeland A."/>
            <person name="Barry K.W."/>
            <person name="Cichocki N."/>
            <person name="Veneault-Fourrey C."/>
            <person name="LaButti K."/>
            <person name="Lindquist E.A."/>
            <person name="Lipzen A."/>
            <person name="Lundell T."/>
            <person name="Morin E."/>
            <person name="Murat C."/>
            <person name="Riley R."/>
            <person name="Ohm R."/>
            <person name="Sun H."/>
            <person name="Tunlid A."/>
            <person name="Henrissat B."/>
            <person name="Grigoriev I.V."/>
            <person name="Hibbett D.S."/>
            <person name="Martin F."/>
        </authorList>
    </citation>
    <scope>NUCLEOTIDE SEQUENCE [LARGE SCALE GENOMIC DNA]</scope>
    <source>
        <strain evidence="3">FD-334 SS-4</strain>
    </source>
</reference>
<sequence>MESMAPTNAKLQVVEAQISDAVAHIEALKSQVEHAEIKLQRLREEEAAILETFADHHRVFSPFRNLPEDVLREICVAYVEADVPTLSYREIIPSPYILAQICSGMRHIALTTPTIWASITVGIGSFDSRRHGFAQQVYSSMARRASEWFERAGGLALTVSIEDMNDSDIREEDDPSNILFDILLSYSTRWKEIRFYSCCEVLSTSMIRIAALKADDLPLLQSVSIHLEYWIRDPVFCGSMLLTIPTLKDVKLQTSNFQTLTVNWAILTSVTLRESIHYYGYSKHALARILQQTKCLGFCDIAVGTAAASVEEQFSGMINLPLLKTLLFNETQFDAHSSRGSSLLDMIAAPNLEIFDIREMFSEVSLPDFFRKSPRIQKLSLPYLKKDESLTDTMGLLRHCPSLSSLSLQPYQWRLHPPNRDANGFLRAFIEEGIIGVICPRLQYFGFAGQFQFSLDTLRLFLEGKQGEFTELDALLPWKRVDISVGGIQDGEMRQQILDFVSQKRAAGLDVDAFITEESRRKDHYLY</sequence>
<dbReference type="EMBL" id="KN817582">
    <property type="protein sequence ID" value="KJA19038.1"/>
    <property type="molecule type" value="Genomic_DNA"/>
</dbReference>
<dbReference type="STRING" id="945553.A0A0D2M733"/>
<evidence type="ECO:0000313" key="2">
    <source>
        <dbReference type="EMBL" id="KJA19038.1"/>
    </source>
</evidence>
<dbReference type="OrthoDB" id="2884925at2759"/>
<dbReference type="Proteomes" id="UP000054270">
    <property type="component" value="Unassembled WGS sequence"/>
</dbReference>
<dbReference type="InterPro" id="IPR032675">
    <property type="entry name" value="LRR_dom_sf"/>
</dbReference>
<evidence type="ECO:0000313" key="3">
    <source>
        <dbReference type="Proteomes" id="UP000054270"/>
    </source>
</evidence>
<protein>
    <recommendedName>
        <fullName evidence="4">F-box domain-containing protein</fullName>
    </recommendedName>
</protein>
<name>A0A0D2M733_HYPSF</name>
<evidence type="ECO:0008006" key="4">
    <source>
        <dbReference type="Google" id="ProtNLM"/>
    </source>
</evidence>
<organism evidence="2 3">
    <name type="scientific">Hypholoma sublateritium (strain FD-334 SS-4)</name>
    <dbReference type="NCBI Taxonomy" id="945553"/>
    <lineage>
        <taxon>Eukaryota</taxon>
        <taxon>Fungi</taxon>
        <taxon>Dikarya</taxon>
        <taxon>Basidiomycota</taxon>
        <taxon>Agaricomycotina</taxon>
        <taxon>Agaricomycetes</taxon>
        <taxon>Agaricomycetidae</taxon>
        <taxon>Agaricales</taxon>
        <taxon>Agaricineae</taxon>
        <taxon>Strophariaceae</taxon>
        <taxon>Hypholoma</taxon>
    </lineage>
</organism>
<accession>A0A0D2M733</accession>
<feature type="coiled-coil region" evidence="1">
    <location>
        <begin position="11"/>
        <end position="52"/>
    </location>
</feature>